<sequence length="1327" mass="144661">MIKPLSIKITSDHLLLCVFLCLLWGTAYSNTTSTPSATLTATVRNGTADSSTTSSTPSATLTATVRNGTADSSTTSSTPSATLTATGTADSSTTSSTPSATLTATGTADYSTTSSTSATLTATGTADYSTTSSTSATLTATGTADYSTTSSTSATLTATGTADYSTTSSTSATLTAPVRKAMGTTEMTSTQSTTLMTPIPTTRSPPPNAENFQWTGQNETSITLQWKKVENILNYTLVFGEKDKNVTATAEDTVIDVVSGLTNAAKYNFTLYTVRDGVRSSGVSLTAVTAPPNAENFQRTTQNETSITLQWKKVENILNYTLVFGEKEKNVTATAEDTVIDVVSGLTSGTENNFTLYTVFGGVRSSGVKLTAVTAPPNAENFQRTTQNETSITLQWRKVRNILDYTLVFGEGEKNVTAKAEDTVIDIVSGLTSGTENNFTLYTVFGGVRSSGVSLTAVTAPSNAENFQRTTQNETSITLQWRKVRNILDYTLVFGEGEKNVTAKAEDTVIDIVSGLTSGTENNFTLYTVFGGVRSSGVKLTAVTAPSNAENFQPTGQNETSITLQWRKVRNILDYTLVFDEGEKNVTAKAEDTVIDIVSGLTSGKEYNFTLYTVFGGVRSSGVNLRAVTAPERVNMVRVTQNDSSITLRWDKVNSISTYVLLYDGNDGPVREDISALPEDITVTHVVSPLTAGKKYYFILTTVFGEVNSTKYTFEAVTVPPKVSSVDVTERSVTSLTLNWENADINWTYLLQINGSTVTFTQDIYPKVSYSVSPLKPGTQYNFSVITVFSGFNSTAYEACTVTTIDCASVPWHVTNSSIHGMVEGLFSNATATYEQTHISPQGSNVSFTGLVPGATYNLFLEYETCSQRFPQCHHTETVRPSSVSAHCDYLGAGYSISVVWIKPNGVWTQVEVNVSGQSHPVPANGEQSIQISGFQPARTYEVTVDTLSGHVRSSAPYVFLCDTDPRGVIAGSVFAVLLFALVCLAVFLVLKRPDLIRKKSFIGGAKLSNPKSKAISVAEFPNHFNQLSADDNRGFSQEYENLVPVGTEQTRKAAVLPENKAKNRFNNVLPYDWCRVRLNTSNPNGTSDYINASYMPGYNSNREYIATQGPLPSTVNDFWRMIWEQRVKGIVMVTNCIEGGRTKCEQYWPGDGKPCHYGELLITTRSEQQETNWTLREFSLKHTETSEKRKVKHFHFTAWPDHGVPQGTKILIQFRELVRWHIEREADGAPTVVHCSAGVGRTGTIIALDVLLQQLVKKRGVGINAFVHKMRLSRPYMVQTESQYVFLHQCIMDSLQPDEKMEENIYENADMIYVNATALRELQTNG</sequence>
<dbReference type="PRINTS" id="PR00700">
    <property type="entry name" value="PRTYPHPHTASE"/>
</dbReference>
<dbReference type="SUPFAM" id="SSF49265">
    <property type="entry name" value="Fibronectin type III"/>
    <property type="match status" value="4"/>
</dbReference>
<dbReference type="GO" id="GO:0043235">
    <property type="term" value="C:receptor complex"/>
    <property type="evidence" value="ECO:0007669"/>
    <property type="project" value="TreeGrafter"/>
</dbReference>
<evidence type="ECO:0000256" key="10">
    <source>
        <dbReference type="ARBA" id="ARBA00051722"/>
    </source>
</evidence>
<comment type="catalytic activity">
    <reaction evidence="10">
        <text>O-phospho-L-tyrosyl-[protein] + H2O = L-tyrosyl-[protein] + phosphate</text>
        <dbReference type="Rhea" id="RHEA:10684"/>
        <dbReference type="Rhea" id="RHEA-COMP:10136"/>
        <dbReference type="Rhea" id="RHEA-COMP:20101"/>
        <dbReference type="ChEBI" id="CHEBI:15377"/>
        <dbReference type="ChEBI" id="CHEBI:43474"/>
        <dbReference type="ChEBI" id="CHEBI:46858"/>
        <dbReference type="ChEBI" id="CHEBI:61978"/>
        <dbReference type="EC" id="3.1.3.48"/>
    </reaction>
</comment>
<feature type="domain" description="Fibronectin type-III" evidence="16">
    <location>
        <begin position="722"/>
        <end position="807"/>
    </location>
</feature>
<keyword evidence="7 12" id="KW-1133">Transmembrane helix</keyword>
<dbReference type="FunFam" id="3.90.190.10:FF:000009">
    <property type="entry name" value="Receptor-type tyrosine-protein phosphatase beta"/>
    <property type="match status" value="1"/>
</dbReference>
<dbReference type="PANTHER" id="PTHR46957">
    <property type="entry name" value="CYTOKINE RECEPTOR"/>
    <property type="match status" value="1"/>
</dbReference>
<evidence type="ECO:0000256" key="12">
    <source>
        <dbReference type="SAM" id="Phobius"/>
    </source>
</evidence>
<dbReference type="RefSeq" id="XP_018533812.1">
    <property type="nucleotide sequence ID" value="XM_018678296.2"/>
</dbReference>
<dbReference type="InterPro" id="IPR003961">
    <property type="entry name" value="FN3_dom"/>
</dbReference>
<dbReference type="InterPro" id="IPR013783">
    <property type="entry name" value="Ig-like_fold"/>
</dbReference>
<evidence type="ECO:0000256" key="13">
    <source>
        <dbReference type="SAM" id="SignalP"/>
    </source>
</evidence>
<evidence type="ECO:0000259" key="16">
    <source>
        <dbReference type="PROSITE" id="PS50853"/>
    </source>
</evidence>
<evidence type="ECO:0000256" key="2">
    <source>
        <dbReference type="ARBA" id="ARBA00013064"/>
    </source>
</evidence>
<feature type="region of interest" description="Disordered" evidence="11">
    <location>
        <begin position="45"/>
        <end position="116"/>
    </location>
</feature>
<dbReference type="Proteomes" id="UP000694890">
    <property type="component" value="Linkage group LG23"/>
</dbReference>
<keyword evidence="6" id="KW-0904">Protein phosphatase</keyword>
<dbReference type="Pfam" id="PF00102">
    <property type="entry name" value="Y_phosphatase"/>
    <property type="match status" value="1"/>
</dbReference>
<proteinExistence type="predicted"/>
<evidence type="ECO:0000256" key="3">
    <source>
        <dbReference type="ARBA" id="ARBA00022692"/>
    </source>
</evidence>
<dbReference type="SUPFAM" id="SSF52799">
    <property type="entry name" value="(Phosphotyrosine protein) phosphatases II"/>
    <property type="match status" value="1"/>
</dbReference>
<feature type="compositionally biased region" description="Low complexity" evidence="11">
    <location>
        <begin position="184"/>
        <end position="197"/>
    </location>
</feature>
<dbReference type="InterPro" id="IPR000387">
    <property type="entry name" value="Tyr_Pase_dom"/>
</dbReference>
<evidence type="ECO:0000256" key="7">
    <source>
        <dbReference type="ARBA" id="ARBA00022989"/>
    </source>
</evidence>
<keyword evidence="5" id="KW-0378">Hydrolase</keyword>
<dbReference type="InterPro" id="IPR000242">
    <property type="entry name" value="PTP_cat"/>
</dbReference>
<dbReference type="PANTHER" id="PTHR46957:SF10">
    <property type="entry name" value="PROTEIN TYROSINE PHOSPHATASE, RECEPTOR TYPE, H"/>
    <property type="match status" value="1"/>
</dbReference>
<feature type="region of interest" description="Disordered" evidence="11">
    <location>
        <begin position="177"/>
        <end position="207"/>
    </location>
</feature>
<dbReference type="EC" id="3.1.3.48" evidence="2"/>
<feature type="domain" description="Fibronectin type-III" evidence="16">
    <location>
        <begin position="545"/>
        <end position="633"/>
    </location>
</feature>
<dbReference type="PROSITE" id="PS50853">
    <property type="entry name" value="FN3"/>
    <property type="match status" value="3"/>
</dbReference>
<dbReference type="GO" id="GO:0004725">
    <property type="term" value="F:protein tyrosine phosphatase activity"/>
    <property type="evidence" value="ECO:0007669"/>
    <property type="project" value="UniProtKB-EC"/>
</dbReference>
<keyword evidence="9" id="KW-0325">Glycoprotein</keyword>
<evidence type="ECO:0000256" key="9">
    <source>
        <dbReference type="ARBA" id="ARBA00023180"/>
    </source>
</evidence>
<evidence type="ECO:0000256" key="11">
    <source>
        <dbReference type="SAM" id="MobiDB-lite"/>
    </source>
</evidence>
<feature type="domain" description="Fibronectin type-III" evidence="16">
    <location>
        <begin position="291"/>
        <end position="378"/>
    </location>
</feature>
<protein>
    <recommendedName>
        <fullName evidence="2">protein-tyrosine-phosphatase</fullName>
        <ecNumber evidence="2">3.1.3.48</ecNumber>
    </recommendedName>
</protein>
<evidence type="ECO:0000256" key="1">
    <source>
        <dbReference type="ARBA" id="ARBA00004479"/>
    </source>
</evidence>
<dbReference type="SMART" id="SM00060">
    <property type="entry name" value="FN3"/>
    <property type="match status" value="8"/>
</dbReference>
<keyword evidence="18" id="KW-0675">Receptor</keyword>
<dbReference type="InterPro" id="IPR029021">
    <property type="entry name" value="Prot-tyrosine_phosphatase-like"/>
</dbReference>
<dbReference type="Gene3D" id="3.90.190.10">
    <property type="entry name" value="Protein tyrosine phosphatase superfamily"/>
    <property type="match status" value="1"/>
</dbReference>
<dbReference type="SMART" id="SM00404">
    <property type="entry name" value="PTPc_motif"/>
    <property type="match status" value="1"/>
</dbReference>
<reference evidence="18" key="1">
    <citation type="submission" date="2025-08" db="UniProtKB">
        <authorList>
            <consortium name="RefSeq"/>
        </authorList>
    </citation>
    <scope>IDENTIFICATION</scope>
    <source>
        <tissue evidence="18">Brain</tissue>
    </source>
</reference>
<dbReference type="Pfam" id="PF00041">
    <property type="entry name" value="fn3"/>
    <property type="match status" value="3"/>
</dbReference>
<accession>A0AAJ7LYB2</accession>
<evidence type="ECO:0000259" key="14">
    <source>
        <dbReference type="PROSITE" id="PS50055"/>
    </source>
</evidence>
<evidence type="ECO:0000256" key="8">
    <source>
        <dbReference type="ARBA" id="ARBA00023136"/>
    </source>
</evidence>
<feature type="signal peptide" evidence="13">
    <location>
        <begin position="1"/>
        <end position="29"/>
    </location>
</feature>
<evidence type="ECO:0000256" key="6">
    <source>
        <dbReference type="ARBA" id="ARBA00022912"/>
    </source>
</evidence>
<feature type="transmembrane region" description="Helical" evidence="12">
    <location>
        <begin position="969"/>
        <end position="991"/>
    </location>
</feature>
<comment type="subcellular location">
    <subcellularLocation>
        <location evidence="1">Membrane</location>
        <topology evidence="1">Single-pass type I membrane protein</topology>
    </subcellularLocation>
</comment>
<dbReference type="KEGG" id="lcf:108884425"/>
<dbReference type="CDD" id="cd00063">
    <property type="entry name" value="FN3"/>
    <property type="match status" value="4"/>
</dbReference>
<dbReference type="PROSITE" id="PS50055">
    <property type="entry name" value="TYR_PHOSPHATASE_PTP"/>
    <property type="match status" value="1"/>
</dbReference>
<evidence type="ECO:0000256" key="5">
    <source>
        <dbReference type="ARBA" id="ARBA00022801"/>
    </source>
</evidence>
<dbReference type="InterPro" id="IPR016130">
    <property type="entry name" value="Tyr_Pase_AS"/>
</dbReference>
<keyword evidence="4 13" id="KW-0732">Signal</keyword>
<dbReference type="PROSITE" id="PS00383">
    <property type="entry name" value="TYR_PHOSPHATASE_1"/>
    <property type="match status" value="1"/>
</dbReference>
<feature type="chain" id="PRO_5042601240" description="protein-tyrosine-phosphatase" evidence="13">
    <location>
        <begin position="30"/>
        <end position="1327"/>
    </location>
</feature>
<dbReference type="InterPro" id="IPR003595">
    <property type="entry name" value="Tyr_Pase_cat"/>
</dbReference>
<dbReference type="PROSITE" id="PS50056">
    <property type="entry name" value="TYR_PHOSPHATASE_2"/>
    <property type="match status" value="1"/>
</dbReference>
<name>A0AAJ7LYB2_LATCA</name>
<dbReference type="GO" id="GO:0016020">
    <property type="term" value="C:membrane"/>
    <property type="evidence" value="ECO:0007669"/>
    <property type="project" value="UniProtKB-SubCell"/>
</dbReference>
<evidence type="ECO:0000259" key="15">
    <source>
        <dbReference type="PROSITE" id="PS50056"/>
    </source>
</evidence>
<dbReference type="InterPro" id="IPR050713">
    <property type="entry name" value="RTP_Phos/Ushers"/>
</dbReference>
<dbReference type="GeneID" id="108884425"/>
<keyword evidence="8 12" id="KW-0472">Membrane</keyword>
<dbReference type="Gene3D" id="2.60.40.10">
    <property type="entry name" value="Immunoglobulins"/>
    <property type="match status" value="7"/>
</dbReference>
<organism evidence="17 18">
    <name type="scientific">Lates calcarifer</name>
    <name type="common">Barramundi</name>
    <name type="synonym">Holocentrus calcarifer</name>
    <dbReference type="NCBI Taxonomy" id="8187"/>
    <lineage>
        <taxon>Eukaryota</taxon>
        <taxon>Metazoa</taxon>
        <taxon>Chordata</taxon>
        <taxon>Craniata</taxon>
        <taxon>Vertebrata</taxon>
        <taxon>Euteleostomi</taxon>
        <taxon>Actinopterygii</taxon>
        <taxon>Neopterygii</taxon>
        <taxon>Teleostei</taxon>
        <taxon>Neoteleostei</taxon>
        <taxon>Acanthomorphata</taxon>
        <taxon>Carangaria</taxon>
        <taxon>Carangaria incertae sedis</taxon>
        <taxon>Centropomidae</taxon>
        <taxon>Lates</taxon>
    </lineage>
</organism>
<dbReference type="SMART" id="SM00194">
    <property type="entry name" value="PTPc"/>
    <property type="match status" value="1"/>
</dbReference>
<evidence type="ECO:0000313" key="17">
    <source>
        <dbReference type="Proteomes" id="UP000694890"/>
    </source>
</evidence>
<keyword evidence="3 12" id="KW-0812">Transmembrane</keyword>
<evidence type="ECO:0000256" key="4">
    <source>
        <dbReference type="ARBA" id="ARBA00022729"/>
    </source>
</evidence>
<feature type="domain" description="Tyrosine-protein phosphatase" evidence="14">
    <location>
        <begin position="1036"/>
        <end position="1295"/>
    </location>
</feature>
<dbReference type="InterPro" id="IPR036116">
    <property type="entry name" value="FN3_sf"/>
</dbReference>
<feature type="domain" description="Tyrosine specific protein phosphatases" evidence="15">
    <location>
        <begin position="1213"/>
        <end position="1286"/>
    </location>
</feature>
<gene>
    <name evidence="18" type="primary">LOC108884425</name>
</gene>
<evidence type="ECO:0000313" key="18">
    <source>
        <dbReference type="RefSeq" id="XP_018533812.1"/>
    </source>
</evidence>